<evidence type="ECO:0000256" key="3">
    <source>
        <dbReference type="ARBA" id="ARBA00022989"/>
    </source>
</evidence>
<keyword evidence="6" id="KW-0675">Receptor</keyword>
<dbReference type="Proteomes" id="UP001652580">
    <property type="component" value="Chromosome 1"/>
</dbReference>
<keyword evidence="5 9" id="KW-0472">Membrane</keyword>
<dbReference type="PROSITE" id="PS50262">
    <property type="entry name" value="G_PROTEIN_RECEP_F1_2"/>
    <property type="match status" value="1"/>
</dbReference>
<dbReference type="PANTHER" id="PTHR24232">
    <property type="entry name" value="G-PROTEIN COUPLED RECEPTOR"/>
    <property type="match status" value="1"/>
</dbReference>
<keyword evidence="2 9" id="KW-0812">Transmembrane</keyword>
<protein>
    <submittedName>
        <fullName evidence="12 13">Transmembrane protein 35B isoform X1</fullName>
    </submittedName>
</protein>
<organism evidence="11 12">
    <name type="scientific">Balaenoptera acutorostrata</name>
    <name type="common">Common minke whale</name>
    <name type="synonym">Balaena rostrata</name>
    <dbReference type="NCBI Taxonomy" id="9767"/>
    <lineage>
        <taxon>Eukaryota</taxon>
        <taxon>Metazoa</taxon>
        <taxon>Chordata</taxon>
        <taxon>Craniata</taxon>
        <taxon>Vertebrata</taxon>
        <taxon>Euteleostomi</taxon>
        <taxon>Mammalia</taxon>
        <taxon>Eutheria</taxon>
        <taxon>Laurasiatheria</taxon>
        <taxon>Artiodactyla</taxon>
        <taxon>Whippomorpha</taxon>
        <taxon>Cetacea</taxon>
        <taxon>Mysticeti</taxon>
        <taxon>Balaenopteridae</taxon>
        <taxon>Balaenoptera</taxon>
    </lineage>
</organism>
<dbReference type="SUPFAM" id="SSF81321">
    <property type="entry name" value="Family A G protein-coupled receptor-like"/>
    <property type="match status" value="1"/>
</dbReference>
<evidence type="ECO:0000259" key="10">
    <source>
        <dbReference type="PROSITE" id="PS50262"/>
    </source>
</evidence>
<feature type="transmembrane region" description="Helical" evidence="9">
    <location>
        <begin position="182"/>
        <end position="204"/>
    </location>
</feature>
<evidence type="ECO:0000313" key="12">
    <source>
        <dbReference type="RefSeq" id="XP_057388376.1"/>
    </source>
</evidence>
<comment type="subcellular location">
    <subcellularLocation>
        <location evidence="1">Membrane</location>
        <topology evidence="1">Multi-pass membrane protein</topology>
    </subcellularLocation>
</comment>
<name>A0ABM3SEV2_BALAC</name>
<dbReference type="GeneID" id="103006214"/>
<keyword evidence="4" id="KW-0297">G-protein coupled receptor</keyword>
<reference evidence="11 12" key="1">
    <citation type="submission" date="2025-05" db="UniProtKB">
        <authorList>
            <consortium name="RefSeq"/>
        </authorList>
    </citation>
    <scope>NUCLEOTIDE SEQUENCE [LARGE SCALE GENOMIC DNA]</scope>
</reference>
<feature type="transmembrane region" description="Helical" evidence="9">
    <location>
        <begin position="62"/>
        <end position="84"/>
    </location>
</feature>
<gene>
    <name evidence="12 13" type="primary">TMEM35B</name>
</gene>
<keyword evidence="3 9" id="KW-1133">Transmembrane helix</keyword>
<evidence type="ECO:0000256" key="8">
    <source>
        <dbReference type="ARBA" id="ARBA00023224"/>
    </source>
</evidence>
<keyword evidence="11" id="KW-1185">Reference proteome</keyword>
<evidence type="ECO:0000256" key="7">
    <source>
        <dbReference type="ARBA" id="ARBA00023180"/>
    </source>
</evidence>
<proteinExistence type="predicted"/>
<dbReference type="RefSeq" id="XP_057388376.1">
    <property type="nucleotide sequence ID" value="XM_057532393.1"/>
</dbReference>
<evidence type="ECO:0000256" key="1">
    <source>
        <dbReference type="ARBA" id="ARBA00004141"/>
    </source>
</evidence>
<dbReference type="RefSeq" id="XP_057388380.1">
    <property type="nucleotide sequence ID" value="XM_057532397.1"/>
</dbReference>
<dbReference type="Gene3D" id="1.20.1070.10">
    <property type="entry name" value="Rhodopsin 7-helix transmembrane proteins"/>
    <property type="match status" value="2"/>
</dbReference>
<dbReference type="Pfam" id="PF00001">
    <property type="entry name" value="7tm_1"/>
    <property type="match status" value="1"/>
</dbReference>
<evidence type="ECO:0000256" key="5">
    <source>
        <dbReference type="ARBA" id="ARBA00023136"/>
    </source>
</evidence>
<feature type="transmembrane region" description="Helical" evidence="9">
    <location>
        <begin position="232"/>
        <end position="255"/>
    </location>
</feature>
<dbReference type="InterPro" id="IPR000276">
    <property type="entry name" value="GPCR_Rhodpsn"/>
</dbReference>
<keyword evidence="7" id="KW-0325">Glycoprotein</keyword>
<evidence type="ECO:0000256" key="2">
    <source>
        <dbReference type="ARBA" id="ARBA00022692"/>
    </source>
</evidence>
<dbReference type="PANTHER" id="PTHR24232:SF91">
    <property type="entry name" value="TRANSMEMBRANE PROTEIN LOC653160"/>
    <property type="match status" value="1"/>
</dbReference>
<feature type="domain" description="G-protein coupled receptors family 1 profile" evidence="10">
    <location>
        <begin position="41"/>
        <end position="99"/>
    </location>
</feature>
<evidence type="ECO:0000256" key="4">
    <source>
        <dbReference type="ARBA" id="ARBA00023040"/>
    </source>
</evidence>
<feature type="transmembrane region" description="Helical" evidence="9">
    <location>
        <begin position="25"/>
        <end position="50"/>
    </location>
</feature>
<evidence type="ECO:0000313" key="11">
    <source>
        <dbReference type="Proteomes" id="UP001652580"/>
    </source>
</evidence>
<dbReference type="PRINTS" id="PR00237">
    <property type="entry name" value="GPCRRHODOPSN"/>
</dbReference>
<evidence type="ECO:0000256" key="6">
    <source>
        <dbReference type="ARBA" id="ARBA00023170"/>
    </source>
</evidence>
<dbReference type="InterPro" id="IPR017452">
    <property type="entry name" value="GPCR_Rhodpsn_7TM"/>
</dbReference>
<evidence type="ECO:0000313" key="13">
    <source>
        <dbReference type="RefSeq" id="XP_057388380.1"/>
    </source>
</evidence>
<evidence type="ECO:0000256" key="9">
    <source>
        <dbReference type="SAM" id="Phobius"/>
    </source>
</evidence>
<accession>A0ABM3SEV2</accession>
<keyword evidence="8" id="KW-0807">Transducer</keyword>
<sequence>MNSSAGELGVGAGGRSPWDDPAGFIMVPAAYALAPGLGLPANVAAMAVFVRHGRRLGQALRLHLLNLALADVLFTLTLLLWLTYYLGPTPWPFPEAACRSAGATYCVSTYAARPRGAHQRVPLRLGAPARPCAAGALPAPRAPPRLASLACAAPSLAAPHALRPKPGGAARCLERGWASAGLAYATVAFFPAAFLLVLAAYVSLARALAAPSGPGPALAPAGPNRHAARTMVLGHLLVFALCLAPYHLLLVPWVAGQEGTVGHLHA</sequence>